<keyword evidence="3" id="KW-1185">Reference proteome</keyword>
<dbReference type="Proteomes" id="UP000779070">
    <property type="component" value="Unassembled WGS sequence"/>
</dbReference>
<name>A0ABS3A605_9VIBR</name>
<dbReference type="RefSeq" id="WP_206371401.1">
    <property type="nucleotide sequence ID" value="NZ_CAWPTM010000098.1"/>
</dbReference>
<dbReference type="Gene3D" id="3.40.630.30">
    <property type="match status" value="1"/>
</dbReference>
<comment type="caution">
    <text evidence="2">The sequence shown here is derived from an EMBL/GenBank/DDBJ whole genome shotgun (WGS) entry which is preliminary data.</text>
</comment>
<dbReference type="PANTHER" id="PTHR43792:SF1">
    <property type="entry name" value="N-ACETYLTRANSFERASE DOMAIN-CONTAINING PROTEIN"/>
    <property type="match status" value="1"/>
</dbReference>
<dbReference type="InterPro" id="IPR000182">
    <property type="entry name" value="GNAT_dom"/>
</dbReference>
<reference evidence="2 3" key="1">
    <citation type="submission" date="2021-02" db="EMBL/GenBank/DDBJ databases">
        <title>Draft Genome Sequences of 5 Vibrio neptunius Strains Isolated From of Bivalve Hatcheries.</title>
        <authorList>
            <person name="Galvis F."/>
            <person name="Barja J.L."/>
            <person name="Lemos M.L."/>
            <person name="Balado M."/>
        </authorList>
    </citation>
    <scope>NUCLEOTIDE SEQUENCE [LARGE SCALE GENOMIC DNA]</scope>
    <source>
        <strain evidence="2 3">PP-145.98</strain>
    </source>
</reference>
<evidence type="ECO:0000259" key="1">
    <source>
        <dbReference type="Pfam" id="PF13302"/>
    </source>
</evidence>
<protein>
    <submittedName>
        <fullName evidence="2">GNAT family N-acetyltransferase</fullName>
    </submittedName>
</protein>
<dbReference type="InterPro" id="IPR016181">
    <property type="entry name" value="Acyl_CoA_acyltransferase"/>
</dbReference>
<accession>A0ABS3A605</accession>
<gene>
    <name evidence="2" type="ORF">JYA62_17470</name>
</gene>
<dbReference type="PANTHER" id="PTHR43792">
    <property type="entry name" value="GNAT FAMILY, PUTATIVE (AFU_ORTHOLOGUE AFUA_3G00765)-RELATED-RELATED"/>
    <property type="match status" value="1"/>
</dbReference>
<organism evidence="2 3">
    <name type="scientific">Vibrio neptunius</name>
    <dbReference type="NCBI Taxonomy" id="170651"/>
    <lineage>
        <taxon>Bacteria</taxon>
        <taxon>Pseudomonadati</taxon>
        <taxon>Pseudomonadota</taxon>
        <taxon>Gammaproteobacteria</taxon>
        <taxon>Vibrionales</taxon>
        <taxon>Vibrionaceae</taxon>
        <taxon>Vibrio</taxon>
    </lineage>
</organism>
<evidence type="ECO:0000313" key="2">
    <source>
        <dbReference type="EMBL" id="MBN3579455.1"/>
    </source>
</evidence>
<evidence type="ECO:0000313" key="3">
    <source>
        <dbReference type="Proteomes" id="UP000779070"/>
    </source>
</evidence>
<proteinExistence type="predicted"/>
<dbReference type="SUPFAM" id="SSF55729">
    <property type="entry name" value="Acyl-CoA N-acyltransferases (Nat)"/>
    <property type="match status" value="1"/>
</dbReference>
<dbReference type="InterPro" id="IPR051531">
    <property type="entry name" value="N-acetyltransferase"/>
</dbReference>
<feature type="domain" description="N-acetyltransferase" evidence="1">
    <location>
        <begin position="6"/>
        <end position="146"/>
    </location>
</feature>
<sequence>MLYTERLVLKPVEEMDVDVYRRVLSSDSLTQFLPKGAVYSEPEILQHHANRVAHWRKYGFGSYLICCRENPNCKMGYAGVEVCENPEFSDIRYALMSEYQGKGYVTEASKAVIAATFKLGKHEKIYGVSLEANKPSVTILNKLGMRREVGISLYGECDGLVTFSIYAEALEIQK</sequence>
<dbReference type="Pfam" id="PF13302">
    <property type="entry name" value="Acetyltransf_3"/>
    <property type="match status" value="1"/>
</dbReference>
<dbReference type="EMBL" id="JAFHLB010000025">
    <property type="protein sequence ID" value="MBN3579455.1"/>
    <property type="molecule type" value="Genomic_DNA"/>
</dbReference>